<keyword evidence="1" id="KW-0812">Transmembrane</keyword>
<reference evidence="3" key="1">
    <citation type="submission" date="2021-12" db="EMBL/GenBank/DDBJ databases">
        <authorList>
            <person name="Criscuolo A."/>
        </authorList>
    </citation>
    <scope>NUCLEOTIDE SEQUENCE</scope>
    <source>
        <strain evidence="3">CIP111894</strain>
    </source>
</reference>
<keyword evidence="1" id="KW-1133">Transmembrane helix</keyword>
<name>A0ABM9BK77_9BACL</name>
<evidence type="ECO:0000313" key="3">
    <source>
        <dbReference type="EMBL" id="CAH1059145.1"/>
    </source>
</evidence>
<evidence type="ECO:0000256" key="1">
    <source>
        <dbReference type="SAM" id="Phobius"/>
    </source>
</evidence>
<feature type="transmembrane region" description="Helical" evidence="1">
    <location>
        <begin position="21"/>
        <end position="42"/>
    </location>
</feature>
<dbReference type="InterPro" id="IPR058620">
    <property type="entry name" value="YtrI_C"/>
</dbReference>
<organism evidence="3 4">
    <name type="scientific">Paenibacillus pseudetheri</name>
    <dbReference type="NCBI Taxonomy" id="2897682"/>
    <lineage>
        <taxon>Bacteria</taxon>
        <taxon>Bacillati</taxon>
        <taxon>Bacillota</taxon>
        <taxon>Bacilli</taxon>
        <taxon>Bacillales</taxon>
        <taxon>Paenibacillaceae</taxon>
        <taxon>Paenibacillus</taxon>
    </lineage>
</organism>
<sequence length="175" mass="20308">MGVRQGVKPVRVPPFSRFRRFTQISAIFVLGIVVGAVIYNAIFHVGYNVLWLQNQDLRVDIEQYQEDIKTLKKYNNTSTVIREIKIRSEESKSKEDTPLDPVTVKLIISKMGSDLEPMRGRSMFDIDTDSKLVRLLLDGKLYIVRDKEYSVKIRTMLVMEGVLQIWVEISPFKRN</sequence>
<evidence type="ECO:0000313" key="4">
    <source>
        <dbReference type="Proteomes" id="UP000838749"/>
    </source>
</evidence>
<dbReference type="EMBL" id="CAKMAB010000047">
    <property type="protein sequence ID" value="CAH1059145.1"/>
    <property type="molecule type" value="Genomic_DNA"/>
</dbReference>
<feature type="domain" description="Sporulation membrane protein YtrI C-terminal" evidence="2">
    <location>
        <begin position="83"/>
        <end position="169"/>
    </location>
</feature>
<proteinExistence type="predicted"/>
<protein>
    <recommendedName>
        <fullName evidence="2">Sporulation membrane protein YtrI C-terminal domain-containing protein</fullName>
    </recommendedName>
</protein>
<dbReference type="Proteomes" id="UP000838749">
    <property type="component" value="Unassembled WGS sequence"/>
</dbReference>
<keyword evidence="1" id="KW-0472">Membrane</keyword>
<comment type="caution">
    <text evidence="3">The sequence shown here is derived from an EMBL/GenBank/DDBJ whole genome shotgun (WGS) entry which is preliminary data.</text>
</comment>
<keyword evidence="4" id="KW-1185">Reference proteome</keyword>
<gene>
    <name evidence="3" type="ORF">PAECIP111894_05349</name>
</gene>
<dbReference type="Pfam" id="PF26347">
    <property type="entry name" value="YtrI_sporulation"/>
    <property type="match status" value="1"/>
</dbReference>
<accession>A0ABM9BK77</accession>
<evidence type="ECO:0000259" key="2">
    <source>
        <dbReference type="Pfam" id="PF26347"/>
    </source>
</evidence>